<gene>
    <name evidence="1" type="ORF">HAX54_052603</name>
</gene>
<reference evidence="1 2" key="1">
    <citation type="journal article" date="2021" name="BMC Genomics">
        <title>Datura genome reveals duplications of psychoactive alkaloid biosynthetic genes and high mutation rate following tissue culture.</title>
        <authorList>
            <person name="Rajewski A."/>
            <person name="Carter-House D."/>
            <person name="Stajich J."/>
            <person name="Litt A."/>
        </authorList>
    </citation>
    <scope>NUCLEOTIDE SEQUENCE [LARGE SCALE GENOMIC DNA]</scope>
    <source>
        <strain evidence="1">AR-01</strain>
    </source>
</reference>
<evidence type="ECO:0000313" key="1">
    <source>
        <dbReference type="EMBL" id="MCE3052432.1"/>
    </source>
</evidence>
<evidence type="ECO:0000313" key="2">
    <source>
        <dbReference type="Proteomes" id="UP000823775"/>
    </source>
</evidence>
<name>A0ABS8WRI5_DATST</name>
<comment type="caution">
    <text evidence="1">The sequence shown here is derived from an EMBL/GenBank/DDBJ whole genome shotgun (WGS) entry which is preliminary data.</text>
</comment>
<organism evidence="1 2">
    <name type="scientific">Datura stramonium</name>
    <name type="common">Jimsonweed</name>
    <name type="synonym">Common thornapple</name>
    <dbReference type="NCBI Taxonomy" id="4076"/>
    <lineage>
        <taxon>Eukaryota</taxon>
        <taxon>Viridiplantae</taxon>
        <taxon>Streptophyta</taxon>
        <taxon>Embryophyta</taxon>
        <taxon>Tracheophyta</taxon>
        <taxon>Spermatophyta</taxon>
        <taxon>Magnoliopsida</taxon>
        <taxon>eudicotyledons</taxon>
        <taxon>Gunneridae</taxon>
        <taxon>Pentapetalae</taxon>
        <taxon>asterids</taxon>
        <taxon>lamiids</taxon>
        <taxon>Solanales</taxon>
        <taxon>Solanaceae</taxon>
        <taxon>Solanoideae</taxon>
        <taxon>Datureae</taxon>
        <taxon>Datura</taxon>
    </lineage>
</organism>
<keyword evidence="2" id="KW-1185">Reference proteome</keyword>
<sequence length="84" mass="9107">MARAGEQLSLVVRRSSAVERCDGGDGWPEHAGLAGEFEEGERSIKDGGEAVRRCSFAEVRGEKEKARQGGVLVVVHRRRRCGVG</sequence>
<accession>A0ABS8WRI5</accession>
<dbReference type="EMBL" id="JACEIK010009586">
    <property type="protein sequence ID" value="MCE3052432.1"/>
    <property type="molecule type" value="Genomic_DNA"/>
</dbReference>
<dbReference type="Proteomes" id="UP000823775">
    <property type="component" value="Unassembled WGS sequence"/>
</dbReference>
<protein>
    <submittedName>
        <fullName evidence="1">Uncharacterized protein</fullName>
    </submittedName>
</protein>
<proteinExistence type="predicted"/>